<sequence>MENNREQKILVLSVLLAREAFTVIRNLGVGRGGLYDSENRSFKNLDICDLRQRLNPAGQLAEALHNLPTGRSMDDVAFTVRCMERFLLLNPQYADGRYYFRAYLDEIRALVPDIDDLVFGNDE</sequence>
<keyword evidence="2" id="KW-1185">Reference proteome</keyword>
<reference evidence="1 2" key="1">
    <citation type="submission" date="2017-06" db="EMBL/GenBank/DDBJ databases">
        <title>Neisseria chenwenguii sp. nov., isolated from the intestinal contents of Tibetan Plateau Pika in Yushu, Qinghai Province, China.</title>
        <authorList>
            <person name="Zhang G."/>
        </authorList>
    </citation>
    <scope>NUCLEOTIDE SEQUENCE [LARGE SCALE GENOMIC DNA]</scope>
    <source>
        <strain evidence="1 2">10023</strain>
    </source>
</reference>
<organism evidence="1 2">
    <name type="scientific">Neisseria chenwenguii</name>
    <dbReference type="NCBI Taxonomy" id="1853278"/>
    <lineage>
        <taxon>Bacteria</taxon>
        <taxon>Pseudomonadati</taxon>
        <taxon>Pseudomonadota</taxon>
        <taxon>Betaproteobacteria</taxon>
        <taxon>Neisseriales</taxon>
        <taxon>Neisseriaceae</taxon>
        <taxon>Neisseria</taxon>
    </lineage>
</organism>
<proteinExistence type="predicted"/>
<name>A0A220S1S1_9NEIS</name>
<dbReference type="AlphaFoldDB" id="A0A220S1S1"/>
<dbReference type="Proteomes" id="UP000198238">
    <property type="component" value="Chromosome"/>
</dbReference>
<protein>
    <submittedName>
        <fullName evidence="1">Uncharacterized protein</fullName>
    </submittedName>
</protein>
<accession>A0A220S1S1</accession>
<gene>
    <name evidence="1" type="ORF">BG910_04730</name>
</gene>
<evidence type="ECO:0000313" key="1">
    <source>
        <dbReference type="EMBL" id="ASK27135.1"/>
    </source>
</evidence>
<dbReference type="EMBL" id="CP022278">
    <property type="protein sequence ID" value="ASK27135.1"/>
    <property type="molecule type" value="Genomic_DNA"/>
</dbReference>
<dbReference type="KEGG" id="nei:BG910_04730"/>
<evidence type="ECO:0000313" key="2">
    <source>
        <dbReference type="Proteomes" id="UP000198238"/>
    </source>
</evidence>